<dbReference type="CDD" id="cd08896">
    <property type="entry name" value="SRPBCC_CalC_Aha1-like_3"/>
    <property type="match status" value="1"/>
</dbReference>
<dbReference type="Proteomes" id="UP000577362">
    <property type="component" value="Unassembled WGS sequence"/>
</dbReference>
<dbReference type="InterPro" id="IPR023393">
    <property type="entry name" value="START-like_dom_sf"/>
</dbReference>
<dbReference type="Pfam" id="PF08327">
    <property type="entry name" value="AHSA1"/>
    <property type="match status" value="1"/>
</dbReference>
<keyword evidence="4" id="KW-1185">Reference proteome</keyword>
<evidence type="ECO:0000313" key="3">
    <source>
        <dbReference type="EMBL" id="MBB4019998.1"/>
    </source>
</evidence>
<comment type="caution">
    <text evidence="3">The sequence shown here is derived from an EMBL/GenBank/DDBJ whole genome shotgun (WGS) entry which is preliminary data.</text>
</comment>
<evidence type="ECO:0000256" key="1">
    <source>
        <dbReference type="ARBA" id="ARBA00006817"/>
    </source>
</evidence>
<dbReference type="AlphaFoldDB" id="A0A840C8T4"/>
<evidence type="ECO:0000259" key="2">
    <source>
        <dbReference type="Pfam" id="PF08327"/>
    </source>
</evidence>
<evidence type="ECO:0000313" key="4">
    <source>
        <dbReference type="Proteomes" id="UP000577362"/>
    </source>
</evidence>
<name>A0A840C8T4_9HYPH</name>
<dbReference type="RefSeq" id="WP_026014934.1">
    <property type="nucleotide sequence ID" value="NZ_JACIEN010000011.1"/>
</dbReference>
<proteinExistence type="inferred from homology"/>
<organism evidence="3 4">
    <name type="scientific">Chelatococcus caeni</name>
    <dbReference type="NCBI Taxonomy" id="1348468"/>
    <lineage>
        <taxon>Bacteria</taxon>
        <taxon>Pseudomonadati</taxon>
        <taxon>Pseudomonadota</taxon>
        <taxon>Alphaproteobacteria</taxon>
        <taxon>Hyphomicrobiales</taxon>
        <taxon>Chelatococcaceae</taxon>
        <taxon>Chelatococcus</taxon>
    </lineage>
</organism>
<accession>A0A840C8T4</accession>
<sequence length="163" mass="18361">MTSPLASNLAKPDPERDLVIEREIDVPVALVWKAWTTPAHLRQWFVPKPWTITACEMDLRPGGIFSTVMRSPEGQEFPNLGCYLDVVPEERLIFTDTLLPGFRPSPNPFFTAALLLASNGSGTRYTAIALHGDAEGRKKHEQMGFYDGWNTVVDQMVDFIKRQ</sequence>
<protein>
    <submittedName>
        <fullName evidence="3">Uncharacterized protein YndB with AHSA1/START domain</fullName>
    </submittedName>
</protein>
<dbReference type="EMBL" id="JACIEN010000011">
    <property type="protein sequence ID" value="MBB4019998.1"/>
    <property type="molecule type" value="Genomic_DNA"/>
</dbReference>
<dbReference type="Gene3D" id="3.30.530.20">
    <property type="match status" value="1"/>
</dbReference>
<dbReference type="SUPFAM" id="SSF55961">
    <property type="entry name" value="Bet v1-like"/>
    <property type="match status" value="1"/>
</dbReference>
<gene>
    <name evidence="3" type="ORF">GGR16_005060</name>
</gene>
<reference evidence="3 4" key="1">
    <citation type="submission" date="2020-08" db="EMBL/GenBank/DDBJ databases">
        <title>Genomic Encyclopedia of Type Strains, Phase IV (KMG-IV): sequencing the most valuable type-strain genomes for metagenomic binning, comparative biology and taxonomic classification.</title>
        <authorList>
            <person name="Goeker M."/>
        </authorList>
    </citation>
    <scope>NUCLEOTIDE SEQUENCE [LARGE SCALE GENOMIC DNA]</scope>
    <source>
        <strain evidence="3 4">DSM 103737</strain>
    </source>
</reference>
<feature type="domain" description="Activator of Hsp90 ATPase homologue 1/2-like C-terminal" evidence="2">
    <location>
        <begin position="25"/>
        <end position="158"/>
    </location>
</feature>
<dbReference type="InterPro" id="IPR013538">
    <property type="entry name" value="ASHA1/2-like_C"/>
</dbReference>
<comment type="similarity">
    <text evidence="1">Belongs to the AHA1 family.</text>
</comment>